<dbReference type="EMBL" id="CP132942">
    <property type="protein sequence ID" value="XCB31889.1"/>
    <property type="molecule type" value="Genomic_DNA"/>
</dbReference>
<dbReference type="AlphaFoldDB" id="A0AAU7ZL21"/>
<protein>
    <submittedName>
        <fullName evidence="1">Alkaline phosphatase family protein</fullName>
    </submittedName>
</protein>
<sequence>MILVIDQFRGDYLDRYRDALKTPNGFNLFLRRGAYFNSCYFDYANTKTAPGHATIGTGAYTDGHGIGSNEWWDLSRNADRVISSVEDERYRLVGNFDDLPIPVPPAPAPNDPRIGSSPINLLATTIGDEVRLATQGQAKLYGVSLKDRAAILPAGQTANGAFWIDNSSGRFVTSTYYMQKLPDWATKFNKGPRIAQAVKEAGLDGTTQFYSLVGHTPAANSYELDFVRALIEGSRWARTV</sequence>
<reference evidence="1" key="2">
    <citation type="journal article" date="2024" name="Environ. Microbiol.">
        <title>Genome analysis and description of Tunturibacter gen. nov. expands the diversity of Terriglobia in tundra soils.</title>
        <authorList>
            <person name="Messyasz A."/>
            <person name="Mannisto M.K."/>
            <person name="Kerkhof L.J."/>
            <person name="Haggblom M.M."/>
        </authorList>
    </citation>
    <scope>NUCLEOTIDE SEQUENCE</scope>
    <source>
        <strain evidence="1">X5P6</strain>
    </source>
</reference>
<accession>A0AAU7ZL21</accession>
<dbReference type="KEGG" id="tpsc:RBB77_15725"/>
<dbReference type="Pfam" id="PF01663">
    <property type="entry name" value="Phosphodiest"/>
    <property type="match status" value="1"/>
</dbReference>
<gene>
    <name evidence="1" type="ORF">RBB77_15725</name>
</gene>
<dbReference type="RefSeq" id="WP_353062733.1">
    <property type="nucleotide sequence ID" value="NZ_CP132942.1"/>
</dbReference>
<proteinExistence type="predicted"/>
<name>A0AAU7ZL21_9BACT</name>
<dbReference type="Gene3D" id="3.40.720.10">
    <property type="entry name" value="Alkaline Phosphatase, subunit A"/>
    <property type="match status" value="1"/>
</dbReference>
<dbReference type="InterPro" id="IPR002591">
    <property type="entry name" value="Phosphodiest/P_Trfase"/>
</dbReference>
<reference evidence="1" key="1">
    <citation type="submission" date="2023-08" db="EMBL/GenBank/DDBJ databases">
        <authorList>
            <person name="Messyasz A."/>
            <person name="Mannisto M.K."/>
            <person name="Kerkhof L.J."/>
            <person name="Haggblom M."/>
        </authorList>
    </citation>
    <scope>NUCLEOTIDE SEQUENCE</scope>
    <source>
        <strain evidence="1">X5P6</strain>
    </source>
</reference>
<dbReference type="InterPro" id="IPR017850">
    <property type="entry name" value="Alkaline_phosphatase_core_sf"/>
</dbReference>
<organism evidence="1">
    <name type="scientific">Tunturiibacter psychrotolerans</name>
    <dbReference type="NCBI Taxonomy" id="3069686"/>
    <lineage>
        <taxon>Bacteria</taxon>
        <taxon>Pseudomonadati</taxon>
        <taxon>Acidobacteriota</taxon>
        <taxon>Terriglobia</taxon>
        <taxon>Terriglobales</taxon>
        <taxon>Acidobacteriaceae</taxon>
        <taxon>Tunturiibacter</taxon>
    </lineage>
</organism>
<dbReference type="SUPFAM" id="SSF53649">
    <property type="entry name" value="Alkaline phosphatase-like"/>
    <property type="match status" value="1"/>
</dbReference>
<evidence type="ECO:0000313" key="1">
    <source>
        <dbReference type="EMBL" id="XCB31889.1"/>
    </source>
</evidence>